<evidence type="ECO:0000313" key="2">
    <source>
        <dbReference type="Proteomes" id="UP000253919"/>
    </source>
</evidence>
<sequence>MEDILTYLNELDLDSLSRQELEEYCQLIAGLSRHNPTLIEKSSLLLLRVQFERRIIEIDKFQVQLLESFWYIPRYR</sequence>
<keyword evidence="2" id="KW-1185">Reference proteome</keyword>
<evidence type="ECO:0000313" key="1">
    <source>
        <dbReference type="EMBL" id="RDC65050.1"/>
    </source>
</evidence>
<protein>
    <submittedName>
        <fullName evidence="1">Uncharacterized protein</fullName>
    </submittedName>
</protein>
<organism evidence="1 2">
    <name type="scientific">Adhaeribacter pallidiroseus</name>
    <dbReference type="NCBI Taxonomy" id="2072847"/>
    <lineage>
        <taxon>Bacteria</taxon>
        <taxon>Pseudomonadati</taxon>
        <taxon>Bacteroidota</taxon>
        <taxon>Cytophagia</taxon>
        <taxon>Cytophagales</taxon>
        <taxon>Hymenobacteraceae</taxon>
        <taxon>Adhaeribacter</taxon>
    </lineage>
</organism>
<reference evidence="1 2" key="1">
    <citation type="submission" date="2018-04" db="EMBL/GenBank/DDBJ databases">
        <title>Adhaeribacter sp. HMF7616 genome sequencing and assembly.</title>
        <authorList>
            <person name="Kang H."/>
            <person name="Kang J."/>
            <person name="Cha I."/>
            <person name="Kim H."/>
            <person name="Joh K."/>
        </authorList>
    </citation>
    <scope>NUCLEOTIDE SEQUENCE [LARGE SCALE GENOMIC DNA]</scope>
    <source>
        <strain evidence="1 2">HMF7616</strain>
    </source>
</reference>
<name>A0A369QL33_9BACT</name>
<dbReference type="AlphaFoldDB" id="A0A369QL33"/>
<comment type="caution">
    <text evidence="1">The sequence shown here is derived from an EMBL/GenBank/DDBJ whole genome shotgun (WGS) entry which is preliminary data.</text>
</comment>
<gene>
    <name evidence="1" type="ORF">AHMF7616_03673</name>
</gene>
<dbReference type="EMBL" id="QASA01000001">
    <property type="protein sequence ID" value="RDC65050.1"/>
    <property type="molecule type" value="Genomic_DNA"/>
</dbReference>
<dbReference type="Proteomes" id="UP000253919">
    <property type="component" value="Unassembled WGS sequence"/>
</dbReference>
<accession>A0A369QL33</accession>
<proteinExistence type="predicted"/>